<dbReference type="RefSeq" id="XP_070333601.1">
    <property type="nucleotide sequence ID" value="XM_070477500.1"/>
</dbReference>
<gene>
    <name evidence="3" type="primary">LOC139038512</name>
</gene>
<organism evidence="2 3">
    <name type="scientific">Odocoileus virginianus</name>
    <name type="common">White-tailed deer</name>
    <dbReference type="NCBI Taxonomy" id="9874"/>
    <lineage>
        <taxon>Eukaryota</taxon>
        <taxon>Metazoa</taxon>
        <taxon>Chordata</taxon>
        <taxon>Craniata</taxon>
        <taxon>Vertebrata</taxon>
        <taxon>Euteleostomi</taxon>
        <taxon>Mammalia</taxon>
        <taxon>Eutheria</taxon>
        <taxon>Laurasiatheria</taxon>
        <taxon>Artiodactyla</taxon>
        <taxon>Ruminantia</taxon>
        <taxon>Pecora</taxon>
        <taxon>Cervidae</taxon>
        <taxon>Odocoileinae</taxon>
        <taxon>Odocoileus</taxon>
    </lineage>
</organism>
<name>A0ABM4J0L1_ODOVR</name>
<evidence type="ECO:0000313" key="3">
    <source>
        <dbReference type="RefSeq" id="XP_070333601.1"/>
    </source>
</evidence>
<reference evidence="3" key="2">
    <citation type="submission" date="2025-08" db="UniProtKB">
        <authorList>
            <consortium name="RefSeq"/>
        </authorList>
    </citation>
    <scope>IDENTIFICATION</scope>
    <source>
        <tissue evidence="3">Tongue muscle</tissue>
    </source>
</reference>
<dbReference type="Proteomes" id="UP001652640">
    <property type="component" value="Chromosome 15"/>
</dbReference>
<feature type="region of interest" description="Disordered" evidence="1">
    <location>
        <begin position="283"/>
        <end position="306"/>
    </location>
</feature>
<accession>A0ABM4J0L1</accession>
<protein>
    <submittedName>
        <fullName evidence="3">Uncharacterized protein</fullName>
    </submittedName>
</protein>
<evidence type="ECO:0000256" key="1">
    <source>
        <dbReference type="SAM" id="MobiDB-lite"/>
    </source>
</evidence>
<sequence length="318" mass="32705">MGEGWEMDSVTATAPMSPGLCLLETEGQGGCSLAGAADLPCPGAWTVSGGCGQLPPPPPPPAPTARRALKAARLCSPVPTIVKALLPLLAADFALQPGVWHCDAAFGRLGRAPPCTALQCYSCEDQGNNKGCQCVQNCRTIAGPSASDTLPHTPSCPPTLCHPPDAPHLPSMGRAQPCPASPPHPHQEAFGLLTVTSKGCSLHCVEDARNSFGSKKNTCCCTNLSNTSGAHALQLAGVTPELLSAVGHSGTGPSCRIQEDPAVPRARLRCPGPGSLLTHLAPSQTLRDPHSGRAMPPALPSAPRLSQGLLPSRLGFMM</sequence>
<dbReference type="GeneID" id="139038512"/>
<proteinExistence type="predicted"/>
<evidence type="ECO:0000313" key="2">
    <source>
        <dbReference type="Proteomes" id="UP001652640"/>
    </source>
</evidence>
<reference evidence="2" key="1">
    <citation type="journal article" date="2022" name="J. Hered.">
        <title>A De Novo Chromosome-Level Genome Assembly of the White-Tailed Deer, Odocoileus Virginianus.</title>
        <authorList>
            <person name="London E.W."/>
            <person name="Roca A.L."/>
            <person name="Novakofski J.E."/>
            <person name="Mateus-Pinilla N.E."/>
        </authorList>
    </citation>
    <scope>NUCLEOTIDE SEQUENCE [LARGE SCALE GENOMIC DNA]</scope>
</reference>
<keyword evidence="2" id="KW-1185">Reference proteome</keyword>